<dbReference type="Proteomes" id="UP000621856">
    <property type="component" value="Unassembled WGS sequence"/>
</dbReference>
<protein>
    <submittedName>
        <fullName evidence="10">Biopolymer transporter ExbD</fullName>
    </submittedName>
</protein>
<keyword evidence="5 8" id="KW-1133">Transmembrane helix</keyword>
<dbReference type="RefSeq" id="WP_155137886.1">
    <property type="nucleotide sequence ID" value="NZ_BMGZ01000001.1"/>
</dbReference>
<evidence type="ECO:0000256" key="3">
    <source>
        <dbReference type="ARBA" id="ARBA00022475"/>
    </source>
</evidence>
<sequence length="126" mass="13481">MNRIKRTSKGDSIIPLINIVFLILIFFMITGTLTRTGSGIRFVQSSGLDCCSDPDALVITSDGALLHNDEPVPSIGVWLAGRPDPDADVKVLPDQALPARALISVTRELRSAGIKRVVVLTQSAGQ</sequence>
<keyword evidence="7" id="KW-0653">Protein transport</keyword>
<evidence type="ECO:0000313" key="11">
    <source>
        <dbReference type="Proteomes" id="UP000621856"/>
    </source>
</evidence>
<comment type="subcellular location">
    <subcellularLocation>
        <location evidence="1">Cell membrane</location>
        <topology evidence="1">Single-pass membrane protein</topology>
    </subcellularLocation>
    <subcellularLocation>
        <location evidence="7">Cell membrane</location>
        <topology evidence="7">Single-pass type II membrane protein</topology>
    </subcellularLocation>
</comment>
<evidence type="ECO:0000256" key="7">
    <source>
        <dbReference type="RuleBase" id="RU003879"/>
    </source>
</evidence>
<name>A0A8J3EQM1_9PROT</name>
<evidence type="ECO:0000256" key="8">
    <source>
        <dbReference type="SAM" id="Phobius"/>
    </source>
</evidence>
<dbReference type="GO" id="GO:0015031">
    <property type="term" value="P:protein transport"/>
    <property type="evidence" value="ECO:0007669"/>
    <property type="project" value="UniProtKB-KW"/>
</dbReference>
<evidence type="ECO:0000256" key="1">
    <source>
        <dbReference type="ARBA" id="ARBA00004162"/>
    </source>
</evidence>
<evidence type="ECO:0000313" key="12">
    <source>
        <dbReference type="Proteomes" id="UP000818603"/>
    </source>
</evidence>
<evidence type="ECO:0000256" key="4">
    <source>
        <dbReference type="ARBA" id="ARBA00022692"/>
    </source>
</evidence>
<dbReference type="GO" id="GO:0005886">
    <property type="term" value="C:plasma membrane"/>
    <property type="evidence" value="ECO:0007669"/>
    <property type="project" value="UniProtKB-SubCell"/>
</dbReference>
<keyword evidence="6 8" id="KW-0472">Membrane</keyword>
<comment type="similarity">
    <text evidence="2 7">Belongs to the ExbD/TolR family.</text>
</comment>
<reference evidence="9" key="3">
    <citation type="submission" date="2020-09" db="EMBL/GenBank/DDBJ databases">
        <authorList>
            <person name="Sun Q."/>
            <person name="Zhou Y."/>
        </authorList>
    </citation>
    <scope>NUCLEOTIDE SEQUENCE</scope>
    <source>
        <strain evidence="9">CGMCC 1.14984</strain>
    </source>
</reference>
<dbReference type="Pfam" id="PF02472">
    <property type="entry name" value="ExbD"/>
    <property type="match status" value="1"/>
</dbReference>
<evidence type="ECO:0000313" key="9">
    <source>
        <dbReference type="EMBL" id="GGH94518.1"/>
    </source>
</evidence>
<keyword evidence="3" id="KW-1003">Cell membrane</keyword>
<gene>
    <name evidence="10" type="ORF">FF098_004390</name>
    <name evidence="9" type="ORF">GCM10011355_08890</name>
</gene>
<keyword evidence="4 7" id="KW-0812">Transmembrane</keyword>
<dbReference type="InterPro" id="IPR003400">
    <property type="entry name" value="ExbD"/>
</dbReference>
<reference evidence="9" key="1">
    <citation type="journal article" date="2014" name="Int. J. Syst. Evol. Microbiol.">
        <title>Complete genome sequence of Corynebacterium casei LMG S-19264T (=DSM 44701T), isolated from a smear-ripened cheese.</title>
        <authorList>
            <consortium name="US DOE Joint Genome Institute (JGI-PGF)"/>
            <person name="Walter F."/>
            <person name="Albersmeier A."/>
            <person name="Kalinowski J."/>
            <person name="Ruckert C."/>
        </authorList>
    </citation>
    <scope>NUCLEOTIDE SEQUENCE</scope>
    <source>
        <strain evidence="9">CGMCC 1.14984</strain>
    </source>
</reference>
<accession>A0A8J3EQM1</accession>
<evidence type="ECO:0000256" key="5">
    <source>
        <dbReference type="ARBA" id="ARBA00022989"/>
    </source>
</evidence>
<dbReference type="AlphaFoldDB" id="A0A8J3EQM1"/>
<reference evidence="10 12" key="2">
    <citation type="submission" date="2020-02" db="EMBL/GenBank/DDBJ databases">
        <title>Genome sequence of Parvularcula flava strain NH6-79.</title>
        <authorList>
            <person name="Abdul Karim M.H."/>
            <person name="Lam M.Q."/>
            <person name="Chen S.J."/>
            <person name="Yahya A."/>
            <person name="Shahir S."/>
            <person name="Shamsir M.S."/>
            <person name="Chong C.S."/>
        </authorList>
    </citation>
    <scope>NUCLEOTIDE SEQUENCE [LARGE SCALE GENOMIC DNA]</scope>
    <source>
        <strain evidence="10 12">NH6-79</strain>
    </source>
</reference>
<dbReference type="GO" id="GO:0022857">
    <property type="term" value="F:transmembrane transporter activity"/>
    <property type="evidence" value="ECO:0007669"/>
    <property type="project" value="InterPro"/>
</dbReference>
<evidence type="ECO:0000313" key="10">
    <source>
        <dbReference type="EMBL" id="NHK27139.1"/>
    </source>
</evidence>
<dbReference type="EMBL" id="VCJR02000001">
    <property type="protein sequence ID" value="NHK27139.1"/>
    <property type="molecule type" value="Genomic_DNA"/>
</dbReference>
<dbReference type="Proteomes" id="UP000818603">
    <property type="component" value="Unassembled WGS sequence"/>
</dbReference>
<feature type="transmembrane region" description="Helical" evidence="8">
    <location>
        <begin position="12"/>
        <end position="33"/>
    </location>
</feature>
<keyword evidence="12" id="KW-1185">Reference proteome</keyword>
<proteinExistence type="inferred from homology"/>
<evidence type="ECO:0000256" key="2">
    <source>
        <dbReference type="ARBA" id="ARBA00005811"/>
    </source>
</evidence>
<organism evidence="9 11">
    <name type="scientific">Aquisalinus luteolus</name>
    <dbReference type="NCBI Taxonomy" id="1566827"/>
    <lineage>
        <taxon>Bacteria</taxon>
        <taxon>Pseudomonadati</taxon>
        <taxon>Pseudomonadota</taxon>
        <taxon>Alphaproteobacteria</taxon>
        <taxon>Parvularculales</taxon>
        <taxon>Parvularculaceae</taxon>
        <taxon>Aquisalinus</taxon>
    </lineage>
</organism>
<dbReference type="EMBL" id="BMGZ01000001">
    <property type="protein sequence ID" value="GGH94518.1"/>
    <property type="molecule type" value="Genomic_DNA"/>
</dbReference>
<comment type="caution">
    <text evidence="9">The sequence shown here is derived from an EMBL/GenBank/DDBJ whole genome shotgun (WGS) entry which is preliminary data.</text>
</comment>
<keyword evidence="7" id="KW-0813">Transport</keyword>
<evidence type="ECO:0000256" key="6">
    <source>
        <dbReference type="ARBA" id="ARBA00023136"/>
    </source>
</evidence>